<evidence type="ECO:0000313" key="4">
    <source>
        <dbReference type="Proteomes" id="UP001302349"/>
    </source>
</evidence>
<dbReference type="RefSeq" id="WP_317489137.1">
    <property type="nucleotide sequence ID" value="NZ_CP136051.1"/>
</dbReference>
<protein>
    <submittedName>
        <fullName evidence="3">Phage abortive infection protein</fullName>
    </submittedName>
</protein>
<keyword evidence="4" id="KW-1185">Reference proteome</keyword>
<keyword evidence="2" id="KW-0812">Transmembrane</keyword>
<feature type="transmembrane region" description="Helical" evidence="2">
    <location>
        <begin position="12"/>
        <end position="35"/>
    </location>
</feature>
<keyword evidence="2" id="KW-0472">Membrane</keyword>
<dbReference type="Proteomes" id="UP001302349">
    <property type="component" value="Chromosome"/>
</dbReference>
<accession>A0ABZ0IPN2</accession>
<feature type="compositionally biased region" description="Basic residues" evidence="1">
    <location>
        <begin position="292"/>
        <end position="301"/>
    </location>
</feature>
<proteinExistence type="predicted"/>
<evidence type="ECO:0000256" key="2">
    <source>
        <dbReference type="SAM" id="Phobius"/>
    </source>
</evidence>
<sequence>MSKPNPTKRSFFVTFLGASAALAVLAGFGIIYYVFNNVKNLNLAVEGDITTLSMLGEFIGGSVGTMWSLAGVIFFYLALIYQRRELELQREELLESRKIMDKQSKTLQTQQFENTFFQLLEFHLNAAKRIETQDGANGFDKMYVDFKKALTATKRKRKTTGSSQNLDSQSFETSFRLVYDSYRNTLSHYMESYKALLFLVDEKSSDPVFYVNIIKPHLTEQEVLMQFYYLLLYDKNERFKTVVENYGLFQRLNIRAVHAIDKLHLEELKETAYQATPEKRMDDSGKDEEPKKRKKLFFKTE</sequence>
<reference evidence="3 4" key="1">
    <citation type="journal article" date="2023" name="Microbiol. Resour. Announc.">
        <title>Complete Genome Sequence of Imperialibacter roseus strain P4T.</title>
        <authorList>
            <person name="Tizabi D.R."/>
            <person name="Bachvaroff T."/>
            <person name="Hill R.T."/>
        </authorList>
    </citation>
    <scope>NUCLEOTIDE SEQUENCE [LARGE SCALE GENOMIC DNA]</scope>
    <source>
        <strain evidence="3 4">P4T</strain>
    </source>
</reference>
<evidence type="ECO:0000313" key="3">
    <source>
        <dbReference type="EMBL" id="WOK06413.1"/>
    </source>
</evidence>
<dbReference type="InterPro" id="IPR031709">
    <property type="entry name" value="PutAbiC"/>
</dbReference>
<name>A0ABZ0IPN2_9BACT</name>
<feature type="region of interest" description="Disordered" evidence="1">
    <location>
        <begin position="274"/>
        <end position="301"/>
    </location>
</feature>
<evidence type="ECO:0000256" key="1">
    <source>
        <dbReference type="SAM" id="MobiDB-lite"/>
    </source>
</evidence>
<feature type="compositionally biased region" description="Basic and acidic residues" evidence="1">
    <location>
        <begin position="277"/>
        <end position="291"/>
    </location>
</feature>
<gene>
    <name evidence="3" type="ORF">RT717_25390</name>
</gene>
<organism evidence="3 4">
    <name type="scientific">Imperialibacter roseus</name>
    <dbReference type="NCBI Taxonomy" id="1324217"/>
    <lineage>
        <taxon>Bacteria</taxon>
        <taxon>Pseudomonadati</taxon>
        <taxon>Bacteroidota</taxon>
        <taxon>Cytophagia</taxon>
        <taxon>Cytophagales</taxon>
        <taxon>Flammeovirgaceae</taxon>
        <taxon>Imperialibacter</taxon>
    </lineage>
</organism>
<feature type="transmembrane region" description="Helical" evidence="2">
    <location>
        <begin position="55"/>
        <end position="81"/>
    </location>
</feature>
<dbReference type="EMBL" id="CP136051">
    <property type="protein sequence ID" value="WOK06413.1"/>
    <property type="molecule type" value="Genomic_DNA"/>
</dbReference>
<keyword evidence="2" id="KW-1133">Transmembrane helix</keyword>
<dbReference type="Pfam" id="PF16872">
    <property type="entry name" value="putAbiC"/>
    <property type="match status" value="1"/>
</dbReference>